<dbReference type="RefSeq" id="WP_171085239.1">
    <property type="nucleotide sequence ID" value="NZ_BNBU01000004.1"/>
</dbReference>
<evidence type="ECO:0000313" key="2">
    <source>
        <dbReference type="EMBL" id="NVK80932.1"/>
    </source>
</evidence>
<dbReference type="EMBL" id="JABBXF010000066">
    <property type="protein sequence ID" value="NVK80932.1"/>
    <property type="molecule type" value="Genomic_DNA"/>
</dbReference>
<evidence type="ECO:0000256" key="1">
    <source>
        <dbReference type="SAM" id="MobiDB-lite"/>
    </source>
</evidence>
<accession>A0A7Y7B8E7</accession>
<comment type="caution">
    <text evidence="2">The sequence shown here is derived from an EMBL/GenBank/DDBJ whole genome shotgun (WGS) entry which is preliminary data.</text>
</comment>
<evidence type="ECO:0000313" key="3">
    <source>
        <dbReference type="Proteomes" id="UP000587462"/>
    </source>
</evidence>
<name>A0A7Y7B8E7_STRMO</name>
<sequence>MTDESLAGLHDNEAGWQPEPYVLPRLAAVDNLAAALFGRGLSEEAAEALAGAAVQPEDMRRKLTDVNKLRVQGGTLHIVETRLWSASVVPHPANPREYGRRNYALGGASAALRILPEPESVPERGPQLQIRVPHPNDLAHRLDDAKERLVKENPLDDDIAAEGVLQPLMVVPMVVCHDRAPNRPVMLLITADGSSRISAVHHLLGYRPSLIAYDWANDVRKVRREVNRWLRLVQKQGWDALSSAEQGMVRALTVPARVVVGFVPDIRAGVRFHIAVRNFIGLTHIRPPRPYGSAVENEAKGDAVLDSLAEPTRSRPARITPQEKRWFAGMITEQEAAEEGFSPYQDVRTAEIVRTVLGGGTGTARRVNEGIRSLTAKQRPEHEDRVDIAVELILRPVRTAKNDALPYVRPRRAVLQRAYRLPEIKELPADALLEGALDSGRSLEELRDAALKEAAEGLGASGRLGVAQTELAVKASYYMVTAGTMALQTEGSGAARAQDSRSAVGVLRAMLSQRRGVIQAYEVVRAGRLGRPLHEVDEDGAPIYTDDGGYRELTDALVRHTYNGEALTEAVVGLPAARARWATVTKSVDNLCQAVSAMESVPAYEGGGSLVKREGWDPPEIEKARRYLDKASRTLADWADWYQEQNDEPGQGADADATGIHDL</sequence>
<protein>
    <submittedName>
        <fullName evidence="2">Uncharacterized protein</fullName>
    </submittedName>
</protein>
<feature type="region of interest" description="Disordered" evidence="1">
    <location>
        <begin position="642"/>
        <end position="663"/>
    </location>
</feature>
<dbReference type="Proteomes" id="UP000587462">
    <property type="component" value="Unassembled WGS sequence"/>
</dbReference>
<keyword evidence="3" id="KW-1185">Reference proteome</keyword>
<gene>
    <name evidence="2" type="ORF">HG542_25225</name>
</gene>
<proteinExistence type="predicted"/>
<reference evidence="2 3" key="1">
    <citation type="submission" date="2020-04" db="EMBL/GenBank/DDBJ databases">
        <title>Draft Genome Sequence of Streptomyces morookaense DSM 40503, an 8-azaguanine-producing strain.</title>
        <authorList>
            <person name="Qi J."/>
            <person name="Gao J.-M."/>
        </authorList>
    </citation>
    <scope>NUCLEOTIDE SEQUENCE [LARGE SCALE GENOMIC DNA]</scope>
    <source>
        <strain evidence="2 3">DSM 40503</strain>
    </source>
</reference>
<dbReference type="AlphaFoldDB" id="A0A7Y7B8E7"/>
<organism evidence="2 3">
    <name type="scientific">Streptomyces morookaense</name>
    <name type="common">Streptoverticillium morookaense</name>
    <dbReference type="NCBI Taxonomy" id="1970"/>
    <lineage>
        <taxon>Bacteria</taxon>
        <taxon>Bacillati</taxon>
        <taxon>Actinomycetota</taxon>
        <taxon>Actinomycetes</taxon>
        <taxon>Kitasatosporales</taxon>
        <taxon>Streptomycetaceae</taxon>
        <taxon>Streptomyces</taxon>
    </lineage>
</organism>